<dbReference type="GO" id="GO:0003677">
    <property type="term" value="F:DNA binding"/>
    <property type="evidence" value="ECO:0007669"/>
    <property type="project" value="UniProtKB-KW"/>
</dbReference>
<feature type="domain" description="HTH arsR-type" evidence="4">
    <location>
        <begin position="1"/>
        <end position="77"/>
    </location>
</feature>
<dbReference type="NCBIfam" id="NF033788">
    <property type="entry name" value="HTH_metalloreg"/>
    <property type="match status" value="1"/>
</dbReference>
<dbReference type="KEGG" id="bih:BIP78_0064"/>
<dbReference type="Gene3D" id="1.10.10.10">
    <property type="entry name" value="Winged helix-like DNA-binding domain superfamily/Winged helix DNA-binding domain"/>
    <property type="match status" value="1"/>
</dbReference>
<dbReference type="SUPFAM" id="SSF46785">
    <property type="entry name" value="Winged helix' DNA-binding domain"/>
    <property type="match status" value="1"/>
</dbReference>
<evidence type="ECO:0000256" key="2">
    <source>
        <dbReference type="ARBA" id="ARBA00023125"/>
    </source>
</evidence>
<name>A0A410FS68_BIPS1</name>
<keyword evidence="2" id="KW-0238">DNA-binding</keyword>
<dbReference type="EMBL" id="CP034928">
    <property type="protein sequence ID" value="QAA75832.1"/>
    <property type="molecule type" value="Genomic_DNA"/>
</dbReference>
<dbReference type="PROSITE" id="PS50987">
    <property type="entry name" value="HTH_ARSR_2"/>
    <property type="match status" value="1"/>
</dbReference>
<evidence type="ECO:0000313" key="5">
    <source>
        <dbReference type="EMBL" id="QAA75832.1"/>
    </source>
</evidence>
<protein>
    <recommendedName>
        <fullName evidence="4">HTH arsR-type domain-containing protein</fullName>
    </recommendedName>
</protein>
<evidence type="ECO:0000256" key="3">
    <source>
        <dbReference type="ARBA" id="ARBA00023163"/>
    </source>
</evidence>
<proteinExistence type="predicted"/>
<dbReference type="AlphaFoldDB" id="A0A410FS68"/>
<dbReference type="SMART" id="SM00418">
    <property type="entry name" value="HTH_ARSR"/>
    <property type="match status" value="1"/>
</dbReference>
<dbReference type="GO" id="GO:0003700">
    <property type="term" value="F:DNA-binding transcription factor activity"/>
    <property type="evidence" value="ECO:0007669"/>
    <property type="project" value="InterPro"/>
</dbReference>
<dbReference type="InterPro" id="IPR011991">
    <property type="entry name" value="ArsR-like_HTH"/>
</dbReference>
<organism evidence="5 6">
    <name type="scientific">Bipolaricaulis sibiricus</name>
    <dbReference type="NCBI Taxonomy" id="2501609"/>
    <lineage>
        <taxon>Bacteria</taxon>
        <taxon>Candidatus Bipolaricaulota</taxon>
        <taxon>Candidatus Bipolaricaulia</taxon>
        <taxon>Candidatus Bipolaricaulales</taxon>
        <taxon>Candidatus Bipolaricaulaceae</taxon>
        <taxon>Candidatus Bipolaricaulis</taxon>
    </lineage>
</organism>
<reference evidence="6" key="1">
    <citation type="submission" date="2018-12" db="EMBL/GenBank/DDBJ databases">
        <title>Complete genome sequence of an uncultured bacterium of the candidate phylum Bipolaricaulota.</title>
        <authorList>
            <person name="Kadnikov V.V."/>
            <person name="Mardanov A.V."/>
            <person name="Beletsky A.V."/>
            <person name="Frank Y.A."/>
            <person name="Karnachuk O.V."/>
            <person name="Ravin N.V."/>
        </authorList>
    </citation>
    <scope>NUCLEOTIDE SEQUENCE [LARGE SCALE GENOMIC DNA]</scope>
</reference>
<dbReference type="Pfam" id="PF01022">
    <property type="entry name" value="HTH_5"/>
    <property type="match status" value="1"/>
</dbReference>
<dbReference type="InterPro" id="IPR001845">
    <property type="entry name" value="HTH_ArsR_DNA-bd_dom"/>
</dbReference>
<dbReference type="InterPro" id="IPR012318">
    <property type="entry name" value="HTH_CRP"/>
</dbReference>
<dbReference type="InterPro" id="IPR036390">
    <property type="entry name" value="WH_DNA-bd_sf"/>
</dbReference>
<accession>A0A410FS68</accession>
<evidence type="ECO:0000259" key="4">
    <source>
        <dbReference type="PROSITE" id="PS50987"/>
    </source>
</evidence>
<dbReference type="PRINTS" id="PR00778">
    <property type="entry name" value="HTHARSR"/>
</dbReference>
<keyword evidence="1" id="KW-0805">Transcription regulation</keyword>
<gene>
    <name evidence="5" type="ORF">BIP78_0064</name>
</gene>
<sequence length="96" mass="10508">METRVRMLALLQRHPMCVGALARALGITAAAVSQHLRVLRDAGLVVAERRGHFVHYAIDPHTVDRWQHAVVGLLSVGDGHTSASSDCEMMRKGGER</sequence>
<keyword evidence="3" id="KW-0804">Transcription</keyword>
<dbReference type="CDD" id="cd00090">
    <property type="entry name" value="HTH_ARSR"/>
    <property type="match status" value="1"/>
</dbReference>
<evidence type="ECO:0000256" key="1">
    <source>
        <dbReference type="ARBA" id="ARBA00023015"/>
    </source>
</evidence>
<dbReference type="InterPro" id="IPR051011">
    <property type="entry name" value="Metal_resp_trans_reg"/>
</dbReference>
<dbReference type="PANTHER" id="PTHR43132">
    <property type="entry name" value="ARSENICAL RESISTANCE OPERON REPRESSOR ARSR-RELATED"/>
    <property type="match status" value="1"/>
</dbReference>
<evidence type="ECO:0000313" key="6">
    <source>
        <dbReference type="Proteomes" id="UP000287233"/>
    </source>
</evidence>
<dbReference type="Proteomes" id="UP000287233">
    <property type="component" value="Chromosome"/>
</dbReference>
<dbReference type="PANTHER" id="PTHR43132:SF2">
    <property type="entry name" value="ARSENICAL RESISTANCE OPERON REPRESSOR ARSR-RELATED"/>
    <property type="match status" value="1"/>
</dbReference>
<dbReference type="SMART" id="SM00419">
    <property type="entry name" value="HTH_CRP"/>
    <property type="match status" value="1"/>
</dbReference>
<dbReference type="InterPro" id="IPR036388">
    <property type="entry name" value="WH-like_DNA-bd_sf"/>
</dbReference>